<evidence type="ECO:0000259" key="15">
    <source>
        <dbReference type="Pfam" id="PF00593"/>
    </source>
</evidence>
<dbReference type="GO" id="GO:0009279">
    <property type="term" value="C:cell outer membrane"/>
    <property type="evidence" value="ECO:0007669"/>
    <property type="project" value="UniProtKB-SubCell"/>
</dbReference>
<keyword evidence="7" id="KW-0406">Ion transport</keyword>
<dbReference type="GO" id="GO:0006826">
    <property type="term" value="P:iron ion transport"/>
    <property type="evidence" value="ECO:0007669"/>
    <property type="project" value="UniProtKB-KW"/>
</dbReference>
<dbReference type="PROSITE" id="PS52016">
    <property type="entry name" value="TONB_DEPENDENT_REC_3"/>
    <property type="match status" value="1"/>
</dbReference>
<keyword evidence="5 11" id="KW-0812">Transmembrane</keyword>
<evidence type="ECO:0000256" key="2">
    <source>
        <dbReference type="ARBA" id="ARBA00022448"/>
    </source>
</evidence>
<dbReference type="AlphaFoldDB" id="A0A841HRC2"/>
<evidence type="ECO:0000256" key="7">
    <source>
        <dbReference type="ARBA" id="ARBA00023065"/>
    </source>
</evidence>
<feature type="domain" description="TonB-dependent receptor plug" evidence="16">
    <location>
        <begin position="44"/>
        <end position="150"/>
    </location>
</feature>
<dbReference type="InterPro" id="IPR039426">
    <property type="entry name" value="TonB-dep_rcpt-like"/>
</dbReference>
<sequence length="730" mass="79357">MKRFVSTAICAGLAGMAGVSAAQETPSAALEEIIVTAQKRTENLQDVPIAISAIGADRIEQLNATRLSDLANVAPGLSLDRGSANDTVYIRGVGGGGRNIGFTGRAGVYLDGVYIGQPSALNQPMLDIERVEVLRGPQGTLFGRNTVSGAVNIITAPPSSDFSGDVRVSGGNYDYRGVTAGVNVPLVEDKLLTKLSFSDERRNGFTTNLYSGDDVIGSLDLQSWRLGLRALPTDALTMDLIVDYTQDDSFRSGPESVSNLTGGGTTDPNAPAPFETNTNTPRMKEAVNKGANLNITYEFANEMTLTSISAYRDSRLFIQADNDYSPADLVYTRYSDDFEQISQELRIASPTDQRVRFVAGVFFLQETAETERIAFWGAGAGGLGLGLAPNSNTPSNARIVTDSYAAFGSVDFNITDNWILNAGARYTMEKRDLLFNLDGSTSGLVGIATLNNFRDDDEEDKLTPAVGLTWKISDTSNLYAKYSEGFKSGGWNIDFLNRNQVLDLNGDGRVDFAFDTETVKSYEIGAKTEFFDRMLRVNIAAFQADYRDYQINRFNRFGGITVIQLSNAAEVATTGAELSIEAVPFDQLRLTLDAAYIDGSFENFPGGGAAGADASGNQLPFSPEWSGSVSAQYTQPIAAWNGDLVVFAQYAYRTDTYAGQENLPAQYLESRGLLNARIALRFADRWELAVFGNNVLEEEYLTNRTSDFFGTRFVERGDPRTYGAEIAFQF</sequence>
<evidence type="ECO:0000256" key="5">
    <source>
        <dbReference type="ARBA" id="ARBA00022692"/>
    </source>
</evidence>
<proteinExistence type="inferred from homology"/>
<dbReference type="InterPro" id="IPR000531">
    <property type="entry name" value="Beta-barrel_TonB"/>
</dbReference>
<evidence type="ECO:0000313" key="18">
    <source>
        <dbReference type="Proteomes" id="UP000588068"/>
    </source>
</evidence>
<comment type="similarity">
    <text evidence="11 12">Belongs to the TonB-dependent receptor family.</text>
</comment>
<evidence type="ECO:0000256" key="11">
    <source>
        <dbReference type="PROSITE-ProRule" id="PRU01360"/>
    </source>
</evidence>
<evidence type="ECO:0000259" key="16">
    <source>
        <dbReference type="Pfam" id="PF07715"/>
    </source>
</evidence>
<gene>
    <name evidence="17" type="ORF">HNQ60_004336</name>
</gene>
<organism evidence="17 18">
    <name type="scientific">Povalibacter uvarum</name>
    <dbReference type="NCBI Taxonomy" id="732238"/>
    <lineage>
        <taxon>Bacteria</taxon>
        <taxon>Pseudomonadati</taxon>
        <taxon>Pseudomonadota</taxon>
        <taxon>Gammaproteobacteria</taxon>
        <taxon>Steroidobacterales</taxon>
        <taxon>Steroidobacteraceae</taxon>
        <taxon>Povalibacter</taxon>
    </lineage>
</organism>
<dbReference type="RefSeq" id="WP_184334815.1">
    <property type="nucleotide sequence ID" value="NZ_JACHHZ010000005.1"/>
</dbReference>
<keyword evidence="17" id="KW-0675">Receptor</keyword>
<evidence type="ECO:0000256" key="12">
    <source>
        <dbReference type="RuleBase" id="RU003357"/>
    </source>
</evidence>
<keyword evidence="14" id="KW-0732">Signal</keyword>
<evidence type="ECO:0000313" key="17">
    <source>
        <dbReference type="EMBL" id="MBB6095446.1"/>
    </source>
</evidence>
<dbReference type="PANTHER" id="PTHR32552">
    <property type="entry name" value="FERRICHROME IRON RECEPTOR-RELATED"/>
    <property type="match status" value="1"/>
</dbReference>
<evidence type="ECO:0000256" key="1">
    <source>
        <dbReference type="ARBA" id="ARBA00004571"/>
    </source>
</evidence>
<name>A0A841HRC2_9GAMM</name>
<evidence type="ECO:0000256" key="13">
    <source>
        <dbReference type="SAM" id="MobiDB-lite"/>
    </source>
</evidence>
<evidence type="ECO:0000256" key="9">
    <source>
        <dbReference type="ARBA" id="ARBA00023136"/>
    </source>
</evidence>
<feature type="chain" id="PRO_5032446038" evidence="14">
    <location>
        <begin position="23"/>
        <end position="730"/>
    </location>
</feature>
<dbReference type="InterPro" id="IPR036942">
    <property type="entry name" value="Beta-barrel_TonB_sf"/>
</dbReference>
<keyword evidence="2 11" id="KW-0813">Transport</keyword>
<dbReference type="EMBL" id="JACHHZ010000005">
    <property type="protein sequence ID" value="MBB6095446.1"/>
    <property type="molecule type" value="Genomic_DNA"/>
</dbReference>
<protein>
    <submittedName>
        <fullName evidence="17">Iron complex outermembrane receptor protein</fullName>
    </submittedName>
</protein>
<feature type="signal peptide" evidence="14">
    <location>
        <begin position="1"/>
        <end position="22"/>
    </location>
</feature>
<dbReference type="Gene3D" id="2.40.170.20">
    <property type="entry name" value="TonB-dependent receptor, beta-barrel domain"/>
    <property type="match status" value="1"/>
</dbReference>
<keyword evidence="10 11" id="KW-0998">Cell outer membrane</keyword>
<keyword evidence="4" id="KW-0410">Iron transport</keyword>
<accession>A0A841HRC2</accession>
<keyword evidence="3 11" id="KW-1134">Transmembrane beta strand</keyword>
<evidence type="ECO:0000256" key="14">
    <source>
        <dbReference type="SAM" id="SignalP"/>
    </source>
</evidence>
<keyword evidence="9 11" id="KW-0472">Membrane</keyword>
<keyword evidence="18" id="KW-1185">Reference proteome</keyword>
<evidence type="ECO:0000256" key="6">
    <source>
        <dbReference type="ARBA" id="ARBA00023004"/>
    </source>
</evidence>
<comment type="subcellular location">
    <subcellularLocation>
        <location evidence="1 11">Cell outer membrane</location>
        <topology evidence="1 11">Multi-pass membrane protein</topology>
    </subcellularLocation>
</comment>
<comment type="caution">
    <text evidence="17">The sequence shown here is derived from an EMBL/GenBank/DDBJ whole genome shotgun (WGS) entry which is preliminary data.</text>
</comment>
<evidence type="ECO:0000256" key="4">
    <source>
        <dbReference type="ARBA" id="ARBA00022496"/>
    </source>
</evidence>
<dbReference type="Pfam" id="PF00593">
    <property type="entry name" value="TonB_dep_Rec_b-barrel"/>
    <property type="match status" value="1"/>
</dbReference>
<keyword evidence="6" id="KW-0408">Iron</keyword>
<keyword evidence="8 12" id="KW-0798">TonB box</keyword>
<evidence type="ECO:0000256" key="10">
    <source>
        <dbReference type="ARBA" id="ARBA00023237"/>
    </source>
</evidence>
<reference evidence="17 18" key="1">
    <citation type="submission" date="2020-08" db="EMBL/GenBank/DDBJ databases">
        <title>Genomic Encyclopedia of Type Strains, Phase IV (KMG-IV): sequencing the most valuable type-strain genomes for metagenomic binning, comparative biology and taxonomic classification.</title>
        <authorList>
            <person name="Goeker M."/>
        </authorList>
    </citation>
    <scope>NUCLEOTIDE SEQUENCE [LARGE SCALE GENOMIC DNA]</scope>
    <source>
        <strain evidence="17 18">DSM 26723</strain>
    </source>
</reference>
<dbReference type="SUPFAM" id="SSF56935">
    <property type="entry name" value="Porins"/>
    <property type="match status" value="1"/>
</dbReference>
<feature type="region of interest" description="Disordered" evidence="13">
    <location>
        <begin position="251"/>
        <end position="278"/>
    </location>
</feature>
<evidence type="ECO:0000256" key="3">
    <source>
        <dbReference type="ARBA" id="ARBA00022452"/>
    </source>
</evidence>
<dbReference type="PANTHER" id="PTHR32552:SF81">
    <property type="entry name" value="TONB-DEPENDENT OUTER MEMBRANE RECEPTOR"/>
    <property type="match status" value="1"/>
</dbReference>
<feature type="domain" description="TonB-dependent receptor-like beta-barrel" evidence="15">
    <location>
        <begin position="241"/>
        <end position="695"/>
    </location>
</feature>
<evidence type="ECO:0000256" key="8">
    <source>
        <dbReference type="ARBA" id="ARBA00023077"/>
    </source>
</evidence>
<dbReference type="Pfam" id="PF07715">
    <property type="entry name" value="Plug"/>
    <property type="match status" value="1"/>
</dbReference>
<dbReference type="InterPro" id="IPR012910">
    <property type="entry name" value="Plug_dom"/>
</dbReference>
<dbReference type="Proteomes" id="UP000588068">
    <property type="component" value="Unassembled WGS sequence"/>
</dbReference>